<organism evidence="1 2">
    <name type="scientific">Nonlabens tegetincola</name>
    <dbReference type="NCBI Taxonomy" id="323273"/>
    <lineage>
        <taxon>Bacteria</taxon>
        <taxon>Pseudomonadati</taxon>
        <taxon>Bacteroidota</taxon>
        <taxon>Flavobacteriia</taxon>
        <taxon>Flavobacteriales</taxon>
        <taxon>Flavobacteriaceae</taxon>
        <taxon>Nonlabens</taxon>
    </lineage>
</organism>
<dbReference type="EMBL" id="BBML01000007">
    <property type="protein sequence ID" value="GAK97754.1"/>
    <property type="molecule type" value="Genomic_DNA"/>
</dbReference>
<name>A0A090Q3T8_9FLAO</name>
<keyword evidence="2" id="KW-1185">Reference proteome</keyword>
<comment type="caution">
    <text evidence="1">The sequence shown here is derived from an EMBL/GenBank/DDBJ whole genome shotgun (WGS) entry which is preliminary data.</text>
</comment>
<evidence type="ECO:0000313" key="2">
    <source>
        <dbReference type="Proteomes" id="UP000029221"/>
    </source>
</evidence>
<dbReference type="Proteomes" id="UP000029221">
    <property type="component" value="Unassembled WGS sequence"/>
</dbReference>
<sequence>MPKLLSGYNRSVIITLSRKRNHHLAIRNMKAASAKEIRDELKSRSEDDLRQVI</sequence>
<proteinExistence type="predicted"/>
<reference evidence="1" key="1">
    <citation type="journal article" date="2014" name="Genome Announc.">
        <title>Draft Genome Sequences of Marine Flavobacterium Nonlabens Strains NR17, NR24, NR27, NR32, NR33, and Ara13.</title>
        <authorList>
            <person name="Nakanishi M."/>
            <person name="Meirelles P."/>
            <person name="Suzuki R."/>
            <person name="Takatani N."/>
            <person name="Mino S."/>
            <person name="Suda W."/>
            <person name="Oshima K."/>
            <person name="Hattori M."/>
            <person name="Ohkuma M."/>
            <person name="Hosokawa M."/>
            <person name="Miyashita K."/>
            <person name="Thompson F.L."/>
            <person name="Niwa A."/>
            <person name="Sawabe T."/>
            <person name="Sawabe T."/>
        </authorList>
    </citation>
    <scope>NUCLEOTIDE SEQUENCE [LARGE SCALE GENOMIC DNA]</scope>
    <source>
        <strain evidence="1">JCM 19294</strain>
    </source>
</reference>
<dbReference type="RefSeq" id="WP_235784003.1">
    <property type="nucleotide sequence ID" value="NZ_BBML01000007.1"/>
</dbReference>
<accession>A0A090Q3T8</accession>
<protein>
    <submittedName>
        <fullName evidence="1">Uncharacterized protein</fullName>
    </submittedName>
</protein>
<dbReference type="AlphaFoldDB" id="A0A090Q3T8"/>
<gene>
    <name evidence="1" type="ORF">JCM19294_293</name>
</gene>
<evidence type="ECO:0000313" key="1">
    <source>
        <dbReference type="EMBL" id="GAK97754.1"/>
    </source>
</evidence>